<evidence type="ECO:0000313" key="2">
    <source>
        <dbReference type="EMBL" id="UNK05351.2"/>
    </source>
</evidence>
<accession>A0AAT9PDI2</accession>
<dbReference type="AlphaFoldDB" id="A0AAT9PDI2"/>
<sequence>MGLTKYSQIQALKQSHRSSHQAKSNLSDAERQAKKAAKAGS</sequence>
<gene>
    <name evidence="2" type="ORF">MN210_16085</name>
</gene>
<dbReference type="Proteomes" id="UP000829560">
    <property type="component" value="Chromosome"/>
</dbReference>
<organism evidence="2 3">
    <name type="scientific">Psychrobacter raelei</name>
    <dbReference type="NCBI Taxonomy" id="2565531"/>
    <lineage>
        <taxon>Bacteria</taxon>
        <taxon>Pseudomonadati</taxon>
        <taxon>Pseudomonadota</taxon>
        <taxon>Gammaproteobacteria</taxon>
        <taxon>Moraxellales</taxon>
        <taxon>Moraxellaceae</taxon>
        <taxon>Psychrobacter</taxon>
    </lineage>
</organism>
<name>A0AAT9PDI2_9GAMM</name>
<keyword evidence="3" id="KW-1185">Reference proteome</keyword>
<proteinExistence type="predicted"/>
<reference evidence="2" key="1">
    <citation type="submission" date="2024-03" db="EMBL/GenBank/DDBJ databases">
        <title>Psychrobacter raelis sp. nov. isolated from a dog with peritonitis.</title>
        <authorList>
            <person name="Schiavone A."/>
            <person name="Manzulli V."/>
            <person name="Camarda A."/>
            <person name="Cafiero M.A."/>
            <person name="Vasco I."/>
            <person name="Marino L."/>
            <person name="Pennuzzi G."/>
            <person name="Serrecchia L."/>
            <person name="Galante D."/>
            <person name="Pugliese N."/>
        </authorList>
    </citation>
    <scope>NUCLEOTIDE SEQUENCE</scope>
    <source>
        <strain evidence="2">PraFG1</strain>
    </source>
</reference>
<dbReference type="RefSeq" id="WP_338412312.1">
    <property type="nucleotide sequence ID" value="NZ_CP093310.2"/>
</dbReference>
<evidence type="ECO:0000256" key="1">
    <source>
        <dbReference type="SAM" id="MobiDB-lite"/>
    </source>
</evidence>
<evidence type="ECO:0000313" key="3">
    <source>
        <dbReference type="Proteomes" id="UP000829560"/>
    </source>
</evidence>
<dbReference type="EMBL" id="CP093310">
    <property type="protein sequence ID" value="UNK05351.2"/>
    <property type="molecule type" value="Genomic_DNA"/>
</dbReference>
<protein>
    <submittedName>
        <fullName evidence="2">Uncharacterized protein</fullName>
    </submittedName>
</protein>
<dbReference type="KEGG" id="prae:MN210_16085"/>
<feature type="region of interest" description="Disordered" evidence="1">
    <location>
        <begin position="1"/>
        <end position="41"/>
    </location>
</feature>
<feature type="compositionally biased region" description="Polar residues" evidence="1">
    <location>
        <begin position="1"/>
        <end position="13"/>
    </location>
</feature>